<protein>
    <submittedName>
        <fullName evidence="2">YggT family protein</fullName>
    </submittedName>
</protein>
<feature type="transmembrane region" description="Helical" evidence="1">
    <location>
        <begin position="71"/>
        <end position="88"/>
    </location>
</feature>
<dbReference type="InterPro" id="IPR003425">
    <property type="entry name" value="CCB3/YggT"/>
</dbReference>
<keyword evidence="1" id="KW-1133">Transmembrane helix</keyword>
<comment type="caution">
    <text evidence="2">The sequence shown here is derived from an EMBL/GenBank/DDBJ whole genome shotgun (WGS) entry which is preliminary data.</text>
</comment>
<dbReference type="PANTHER" id="PTHR33219:SF14">
    <property type="entry name" value="PROTEIN COFACTOR ASSEMBLY OF COMPLEX C SUBUNIT B CCB3, CHLOROPLASTIC-RELATED"/>
    <property type="match status" value="1"/>
</dbReference>
<evidence type="ECO:0000256" key="1">
    <source>
        <dbReference type="SAM" id="Phobius"/>
    </source>
</evidence>
<dbReference type="GO" id="GO:0016020">
    <property type="term" value="C:membrane"/>
    <property type="evidence" value="ECO:0007669"/>
    <property type="project" value="InterPro"/>
</dbReference>
<evidence type="ECO:0000313" key="2">
    <source>
        <dbReference type="EMBL" id="GER93469.1"/>
    </source>
</evidence>
<reference evidence="2" key="1">
    <citation type="submission" date="2019-10" db="EMBL/GenBank/DDBJ databases">
        <title>Metagenomic sequencing of thiosulfate-disproportionating enrichment culture.</title>
        <authorList>
            <person name="Umezawa K."/>
            <person name="Kojima H."/>
            <person name="Fukui M."/>
        </authorList>
    </citation>
    <scope>NUCLEOTIDE SEQUENCE</scope>
    <source>
        <strain evidence="2">45J</strain>
    </source>
</reference>
<feature type="transmembrane region" description="Helical" evidence="1">
    <location>
        <begin position="21"/>
        <end position="37"/>
    </location>
</feature>
<dbReference type="AlphaFoldDB" id="A0A5J4L5F2"/>
<keyword evidence="1" id="KW-0472">Membrane</keyword>
<keyword evidence="1" id="KW-0812">Transmembrane</keyword>
<gene>
    <name evidence="2" type="ORF">A45J_1210</name>
</gene>
<dbReference type="EMBL" id="BLAB01000001">
    <property type="protein sequence ID" value="GER93469.1"/>
    <property type="molecule type" value="Genomic_DNA"/>
</dbReference>
<proteinExistence type="predicted"/>
<sequence length="104" mass="11638">MFIFGNLVLAMAKVLDIVLDVYKWIIIISAIISWVNPDPYNPIVRFLYSVTEPALRPIRRVIGGRLGPIDISPLVVILAIIFIQKFLISSLMELGYKIKGGALI</sequence>
<dbReference type="PANTHER" id="PTHR33219">
    <property type="entry name" value="YLMG HOMOLOG PROTEIN 2, CHLOROPLASTIC"/>
    <property type="match status" value="1"/>
</dbReference>
<organism evidence="2">
    <name type="scientific">hot springs metagenome</name>
    <dbReference type="NCBI Taxonomy" id="433727"/>
    <lineage>
        <taxon>unclassified sequences</taxon>
        <taxon>metagenomes</taxon>
        <taxon>ecological metagenomes</taxon>
    </lineage>
</organism>
<name>A0A5J4L5F2_9ZZZZ</name>
<dbReference type="Pfam" id="PF02325">
    <property type="entry name" value="CCB3_YggT"/>
    <property type="match status" value="1"/>
</dbReference>
<accession>A0A5J4L5F2</accession>